<gene>
    <name evidence="1" type="ORF">MOO46_06095</name>
</gene>
<name>A0ABY4PG82_9LACO</name>
<evidence type="ECO:0000313" key="2">
    <source>
        <dbReference type="Proteomes" id="UP000831859"/>
    </source>
</evidence>
<keyword evidence="2" id="KW-1185">Reference proteome</keyword>
<protein>
    <submittedName>
        <fullName evidence="1">Uncharacterized protein</fullName>
    </submittedName>
</protein>
<evidence type="ECO:0000313" key="1">
    <source>
        <dbReference type="EMBL" id="UQS84814.1"/>
    </source>
</evidence>
<proteinExistence type="predicted"/>
<sequence>MISVKLKQYEFWYDEDEMYCFFDNDNCRIAFITPNEINLVIDFFDGILTFHPDKSVNIIEIKNNVYQIKSFY</sequence>
<organism evidence="1 2">
    <name type="scientific">Apilactobacillus apisilvae</name>
    <dbReference type="NCBI Taxonomy" id="2923364"/>
    <lineage>
        <taxon>Bacteria</taxon>
        <taxon>Bacillati</taxon>
        <taxon>Bacillota</taxon>
        <taxon>Bacilli</taxon>
        <taxon>Lactobacillales</taxon>
        <taxon>Lactobacillaceae</taxon>
        <taxon>Apilactobacillus</taxon>
    </lineage>
</organism>
<reference evidence="1 2" key="1">
    <citation type="journal article" date="2022" name="Int. J. Syst. Evol. Microbiol.">
        <title>Apilactobacillus apisilvae sp. nov., Nicolia spurrieriana gen. nov. sp. nov., Bombilactobacillus folatiphilus sp. nov. and Bombilactobacillus thymidiniphilus sp. nov., four new lactic acid bacterial isolates from stingless bees Tetragonula carbonaria and Austroplebeia australis.</title>
        <authorList>
            <person name="Oliphant S.A."/>
            <person name="Watson-Haigh N.S."/>
            <person name="Sumby K.M."/>
            <person name="Gardner J."/>
            <person name="Groom S."/>
            <person name="Jiranek V."/>
        </authorList>
    </citation>
    <scope>NUCLEOTIDE SEQUENCE [LARGE SCALE GENOMIC DNA]</scope>
    <source>
        <strain evidence="1 2">SG5_A10</strain>
    </source>
</reference>
<accession>A0ABY4PG82</accession>
<dbReference type="Proteomes" id="UP000831859">
    <property type="component" value="Chromosome"/>
</dbReference>
<dbReference type="RefSeq" id="WP_249510797.1">
    <property type="nucleotide sequence ID" value="NZ_CP093362.1"/>
</dbReference>
<dbReference type="EMBL" id="CP093362">
    <property type="protein sequence ID" value="UQS84814.1"/>
    <property type="molecule type" value="Genomic_DNA"/>
</dbReference>